<feature type="region of interest" description="Disordered" evidence="1">
    <location>
        <begin position="70"/>
        <end position="101"/>
    </location>
</feature>
<reference evidence="2" key="2">
    <citation type="submission" date="2020-10" db="EMBL/GenBank/DDBJ databases">
        <authorList>
            <person name="Cooper E.A."/>
            <person name="Brenton Z.W."/>
            <person name="Flinn B.S."/>
            <person name="Jenkins J."/>
            <person name="Shu S."/>
            <person name="Flowers D."/>
            <person name="Luo F."/>
            <person name="Wang Y."/>
            <person name="Xia P."/>
            <person name="Barry K."/>
            <person name="Daum C."/>
            <person name="Lipzen A."/>
            <person name="Yoshinaga Y."/>
            <person name="Schmutz J."/>
            <person name="Saski C."/>
            <person name="Vermerris W."/>
            <person name="Kresovich S."/>
        </authorList>
    </citation>
    <scope>NUCLEOTIDE SEQUENCE</scope>
</reference>
<evidence type="ECO:0000256" key="1">
    <source>
        <dbReference type="SAM" id="MobiDB-lite"/>
    </source>
</evidence>
<feature type="compositionally biased region" description="Gly residues" evidence="1">
    <location>
        <begin position="89"/>
        <end position="101"/>
    </location>
</feature>
<protein>
    <submittedName>
        <fullName evidence="2">Uncharacterized protein</fullName>
    </submittedName>
</protein>
<feature type="region of interest" description="Disordered" evidence="1">
    <location>
        <begin position="1"/>
        <end position="26"/>
    </location>
</feature>
<proteinExistence type="predicted"/>
<comment type="caution">
    <text evidence="2">The sequence shown here is derived from an EMBL/GenBank/DDBJ whole genome shotgun (WGS) entry which is preliminary data.</text>
</comment>
<organism evidence="2 3">
    <name type="scientific">Sorghum bicolor</name>
    <name type="common">Sorghum</name>
    <name type="synonym">Sorghum vulgare</name>
    <dbReference type="NCBI Taxonomy" id="4558"/>
    <lineage>
        <taxon>Eukaryota</taxon>
        <taxon>Viridiplantae</taxon>
        <taxon>Streptophyta</taxon>
        <taxon>Embryophyta</taxon>
        <taxon>Tracheophyta</taxon>
        <taxon>Spermatophyta</taxon>
        <taxon>Magnoliopsida</taxon>
        <taxon>Liliopsida</taxon>
        <taxon>Poales</taxon>
        <taxon>Poaceae</taxon>
        <taxon>PACMAD clade</taxon>
        <taxon>Panicoideae</taxon>
        <taxon>Andropogonodae</taxon>
        <taxon>Andropogoneae</taxon>
        <taxon>Sorghinae</taxon>
        <taxon>Sorghum</taxon>
    </lineage>
</organism>
<accession>A0A921R3L6</accession>
<sequence length="101" mass="10772">MMAPSRSGKGRCAAALRSRTQKAAGVRAMLPESMTGKGLMGRHDRRLFAEWLIGPAVLDALARGEELDRCPSSRGVDLQRHRASTGEGHTFGTGEGHTIGT</sequence>
<name>A0A921R3L6_SORBI</name>
<reference evidence="2" key="1">
    <citation type="journal article" date="2019" name="BMC Genomics">
        <title>A new reference genome for Sorghum bicolor reveals high levels of sequence similarity between sweet and grain genotypes: implications for the genetics of sugar metabolism.</title>
        <authorList>
            <person name="Cooper E.A."/>
            <person name="Brenton Z.W."/>
            <person name="Flinn B.S."/>
            <person name="Jenkins J."/>
            <person name="Shu S."/>
            <person name="Flowers D."/>
            <person name="Luo F."/>
            <person name="Wang Y."/>
            <person name="Xia P."/>
            <person name="Barry K."/>
            <person name="Daum C."/>
            <person name="Lipzen A."/>
            <person name="Yoshinaga Y."/>
            <person name="Schmutz J."/>
            <person name="Saski C."/>
            <person name="Vermerris W."/>
            <person name="Kresovich S."/>
        </authorList>
    </citation>
    <scope>NUCLEOTIDE SEQUENCE</scope>
</reference>
<evidence type="ECO:0000313" key="3">
    <source>
        <dbReference type="Proteomes" id="UP000807115"/>
    </source>
</evidence>
<dbReference type="AlphaFoldDB" id="A0A921R3L6"/>
<gene>
    <name evidence="2" type="ORF">BDA96_04G138600</name>
</gene>
<dbReference type="Proteomes" id="UP000807115">
    <property type="component" value="Chromosome 4"/>
</dbReference>
<evidence type="ECO:0000313" key="2">
    <source>
        <dbReference type="EMBL" id="KAG0532804.1"/>
    </source>
</evidence>
<dbReference type="EMBL" id="CM027683">
    <property type="protein sequence ID" value="KAG0532804.1"/>
    <property type="molecule type" value="Genomic_DNA"/>
</dbReference>